<keyword evidence="1" id="KW-0539">Nucleus</keyword>
<dbReference type="PROSITE" id="PS00463">
    <property type="entry name" value="ZN2_CY6_FUNGAL_1"/>
    <property type="match status" value="1"/>
</dbReference>
<dbReference type="Proteomes" id="UP000235786">
    <property type="component" value="Unassembled WGS sequence"/>
</dbReference>
<dbReference type="PANTHER" id="PTHR37534">
    <property type="entry name" value="TRANSCRIPTIONAL ACTIVATOR PROTEIN UGA3"/>
    <property type="match status" value="1"/>
</dbReference>
<dbReference type="InterPro" id="IPR001138">
    <property type="entry name" value="Zn2Cys6_DnaBD"/>
</dbReference>
<dbReference type="OrthoDB" id="648861at2759"/>
<protein>
    <recommendedName>
        <fullName evidence="3">Zn(2)-C6 fungal-type domain-containing protein</fullName>
    </recommendedName>
</protein>
<dbReference type="GO" id="GO:0045944">
    <property type="term" value="P:positive regulation of transcription by RNA polymerase II"/>
    <property type="evidence" value="ECO:0007669"/>
    <property type="project" value="TreeGrafter"/>
</dbReference>
<feature type="region of interest" description="Disordered" evidence="2">
    <location>
        <begin position="55"/>
        <end position="148"/>
    </location>
</feature>
<dbReference type="GO" id="GO:0008270">
    <property type="term" value="F:zinc ion binding"/>
    <property type="evidence" value="ECO:0007669"/>
    <property type="project" value="InterPro"/>
</dbReference>
<dbReference type="EMBL" id="KZ613940">
    <property type="protein sequence ID" value="PMD45554.1"/>
    <property type="molecule type" value="Genomic_DNA"/>
</dbReference>
<evidence type="ECO:0000256" key="1">
    <source>
        <dbReference type="ARBA" id="ARBA00023242"/>
    </source>
</evidence>
<dbReference type="AlphaFoldDB" id="A0A2J6S452"/>
<reference evidence="4 5" key="1">
    <citation type="submission" date="2016-04" db="EMBL/GenBank/DDBJ databases">
        <title>A degradative enzymes factory behind the ericoid mycorrhizal symbiosis.</title>
        <authorList>
            <consortium name="DOE Joint Genome Institute"/>
            <person name="Martino E."/>
            <person name="Morin E."/>
            <person name="Grelet G."/>
            <person name="Kuo A."/>
            <person name="Kohler A."/>
            <person name="Daghino S."/>
            <person name="Barry K."/>
            <person name="Choi C."/>
            <person name="Cichocki N."/>
            <person name="Clum A."/>
            <person name="Copeland A."/>
            <person name="Hainaut M."/>
            <person name="Haridas S."/>
            <person name="Labutti K."/>
            <person name="Lindquist E."/>
            <person name="Lipzen A."/>
            <person name="Khouja H.-R."/>
            <person name="Murat C."/>
            <person name="Ohm R."/>
            <person name="Olson A."/>
            <person name="Spatafora J."/>
            <person name="Veneault-Fourrey C."/>
            <person name="Henrissat B."/>
            <person name="Grigoriev I."/>
            <person name="Martin F."/>
            <person name="Perotto S."/>
        </authorList>
    </citation>
    <scope>NUCLEOTIDE SEQUENCE [LARGE SCALE GENOMIC DNA]</scope>
    <source>
        <strain evidence="4 5">F</strain>
    </source>
</reference>
<dbReference type="GO" id="GO:0005634">
    <property type="term" value="C:nucleus"/>
    <property type="evidence" value="ECO:0007669"/>
    <property type="project" value="TreeGrafter"/>
</dbReference>
<organism evidence="4 5">
    <name type="scientific">Hyaloscypha variabilis (strain UAMH 11265 / GT02V1 / F)</name>
    <name type="common">Meliniomyces variabilis</name>
    <dbReference type="NCBI Taxonomy" id="1149755"/>
    <lineage>
        <taxon>Eukaryota</taxon>
        <taxon>Fungi</taxon>
        <taxon>Dikarya</taxon>
        <taxon>Ascomycota</taxon>
        <taxon>Pezizomycotina</taxon>
        <taxon>Leotiomycetes</taxon>
        <taxon>Helotiales</taxon>
        <taxon>Hyaloscyphaceae</taxon>
        <taxon>Hyaloscypha</taxon>
        <taxon>Hyaloscypha variabilis</taxon>
    </lineage>
</organism>
<dbReference type="CDD" id="cd00067">
    <property type="entry name" value="GAL4"/>
    <property type="match status" value="1"/>
</dbReference>
<gene>
    <name evidence="4" type="ORF">L207DRAFT_562704</name>
</gene>
<feature type="compositionally biased region" description="Polar residues" evidence="2">
    <location>
        <begin position="103"/>
        <end position="148"/>
    </location>
</feature>
<evidence type="ECO:0000259" key="3">
    <source>
        <dbReference type="PROSITE" id="PS50048"/>
    </source>
</evidence>
<feature type="region of interest" description="Disordered" evidence="2">
    <location>
        <begin position="465"/>
        <end position="486"/>
    </location>
</feature>
<accession>A0A2J6S452</accession>
<name>A0A2J6S452_HYAVF</name>
<evidence type="ECO:0000313" key="4">
    <source>
        <dbReference type="EMBL" id="PMD45554.1"/>
    </source>
</evidence>
<evidence type="ECO:0000313" key="5">
    <source>
        <dbReference type="Proteomes" id="UP000235786"/>
    </source>
</evidence>
<dbReference type="SMART" id="SM00066">
    <property type="entry name" value="GAL4"/>
    <property type="match status" value="1"/>
</dbReference>
<feature type="region of interest" description="Disordered" evidence="2">
    <location>
        <begin position="1"/>
        <end position="29"/>
    </location>
</feature>
<dbReference type="GO" id="GO:0000976">
    <property type="term" value="F:transcription cis-regulatory region binding"/>
    <property type="evidence" value="ECO:0007669"/>
    <property type="project" value="TreeGrafter"/>
</dbReference>
<dbReference type="InterPro" id="IPR036864">
    <property type="entry name" value="Zn2-C6_fun-type_DNA-bd_sf"/>
</dbReference>
<dbReference type="PANTHER" id="PTHR37534:SF7">
    <property type="entry name" value="TRANSCRIPTIONAL ACTIVATOR PROTEIN UGA3"/>
    <property type="match status" value="1"/>
</dbReference>
<evidence type="ECO:0000256" key="2">
    <source>
        <dbReference type="SAM" id="MobiDB-lite"/>
    </source>
</evidence>
<dbReference type="GO" id="GO:0000981">
    <property type="term" value="F:DNA-binding transcription factor activity, RNA polymerase II-specific"/>
    <property type="evidence" value="ECO:0007669"/>
    <property type="project" value="InterPro"/>
</dbReference>
<dbReference type="STRING" id="1149755.A0A2J6S452"/>
<dbReference type="Pfam" id="PF00172">
    <property type="entry name" value="Zn_clus"/>
    <property type="match status" value="1"/>
</dbReference>
<sequence>MESQATDTSRTSLGRSGPRSRNGCQSCKQRRVRCNEQRPTCSACVRLKLDCVYKSPSPRRRRSISTASSTIVGSGNPSRKRHDSGHSHDPENRIQPPRRDSFNHQQRAPTSPQSALTHQYPSPTQSQSLTPRAISESNGSLHHSSPSYNEQIGNQVQQANLSMPVTQPHQYIPTVQSLDYFDTLFDNCFEMPDMSNAFSTFAFTDAQQYHQPLSDTSPSAFYGSSDLLQANLQLNGASVDTSSSILSLSSQGQRSLGFSSTLNPHDSQERHATFDYTSLSSDQQQHLRLYFKRNIRPPASLVSVDPLGWLGMQRYLIHLASGNRAVANALFALALLLSSSDGNDHSPATDMSSRSTISNLQKASRREIEAELVKSGTGETGDGLLAAIFLLAWCDILYDEHEATHAAFPTELAESVITGETNWNSASKCLLQWLNSLDAKASHLGGRQLLSPKSLEVSLQHRFGTHQVEGNGEGTEFTSEQDSDEDSIEKDLLTQSSRSCSTLNKTGEPLAEDSRSRELTLTKNIKLKVFNTVLQPALEWHLVSQSYSRRIGLHDRHHRTRNTVDDEFEVTTACRGFEKELRNLWGRRPRIMDITTEDLEAIVCKDIAYKLVELFSVYTASFWVHFIYIHRVAWWNLPHSDTAKKAINETWHALRRSRSLPDAYTDDENTKGSESISVIHPGLMWPLFLFGCETPDTFCQDWAVAQLKALGEASSNVQDIDADSRDELPSFRLAQKGAQNSMRASLLLKELVQRQTKLGARVDGKYLSLELFGCHFSII</sequence>
<keyword evidence="5" id="KW-1185">Reference proteome</keyword>
<dbReference type="PROSITE" id="PS50048">
    <property type="entry name" value="ZN2_CY6_FUNGAL_2"/>
    <property type="match status" value="1"/>
</dbReference>
<dbReference type="Gene3D" id="4.10.240.10">
    <property type="entry name" value="Zn(2)-C6 fungal-type DNA-binding domain"/>
    <property type="match status" value="1"/>
</dbReference>
<feature type="compositionally biased region" description="Basic and acidic residues" evidence="2">
    <location>
        <begin position="84"/>
        <end position="102"/>
    </location>
</feature>
<dbReference type="SUPFAM" id="SSF57701">
    <property type="entry name" value="Zn2/Cys6 DNA-binding domain"/>
    <property type="match status" value="1"/>
</dbReference>
<feature type="domain" description="Zn(2)-C6 fungal-type" evidence="3">
    <location>
        <begin position="23"/>
        <end position="53"/>
    </location>
</feature>
<proteinExistence type="predicted"/>
<feature type="compositionally biased region" description="Polar residues" evidence="2">
    <location>
        <begin position="1"/>
        <end position="14"/>
    </location>
</feature>